<dbReference type="RefSeq" id="WP_189560115.1">
    <property type="nucleotide sequence ID" value="NZ_BMTE01000003.1"/>
</dbReference>
<dbReference type="AlphaFoldDB" id="A0A918EZY9"/>
<dbReference type="Proteomes" id="UP000656732">
    <property type="component" value="Unassembled WGS sequence"/>
</dbReference>
<proteinExistence type="inferred from homology"/>
<comment type="similarity">
    <text evidence="1">Belongs to the fructosamine kinase family.</text>
</comment>
<evidence type="ECO:0000313" key="3">
    <source>
        <dbReference type="Proteomes" id="UP000656732"/>
    </source>
</evidence>
<organism evidence="2 3">
    <name type="scientific">Streptomyces pilosus</name>
    <dbReference type="NCBI Taxonomy" id="28893"/>
    <lineage>
        <taxon>Bacteria</taxon>
        <taxon>Bacillati</taxon>
        <taxon>Actinomycetota</taxon>
        <taxon>Actinomycetes</taxon>
        <taxon>Kitasatosporales</taxon>
        <taxon>Streptomycetaceae</taxon>
        <taxon>Streptomyces</taxon>
    </lineage>
</organism>
<dbReference type="PANTHER" id="PTHR12149:SF8">
    <property type="entry name" value="PROTEIN-RIBULOSAMINE 3-KINASE"/>
    <property type="match status" value="1"/>
</dbReference>
<protein>
    <submittedName>
        <fullName evidence="2">Fructosamine kinase</fullName>
    </submittedName>
</protein>
<dbReference type="PIRSF" id="PIRSF006221">
    <property type="entry name" value="Ketosamine-3-kinase"/>
    <property type="match status" value="1"/>
</dbReference>
<reference evidence="2" key="2">
    <citation type="submission" date="2020-09" db="EMBL/GenBank/DDBJ databases">
        <authorList>
            <person name="Sun Q."/>
            <person name="Ohkuma M."/>
        </authorList>
    </citation>
    <scope>NUCLEOTIDE SEQUENCE</scope>
    <source>
        <strain evidence="2">JCM 4403</strain>
    </source>
</reference>
<dbReference type="SUPFAM" id="SSF56112">
    <property type="entry name" value="Protein kinase-like (PK-like)"/>
    <property type="match status" value="1"/>
</dbReference>
<dbReference type="Gene3D" id="1.20.1270.240">
    <property type="match status" value="1"/>
</dbReference>
<evidence type="ECO:0000313" key="2">
    <source>
        <dbReference type="EMBL" id="GGQ95167.1"/>
    </source>
</evidence>
<dbReference type="PANTHER" id="PTHR12149">
    <property type="entry name" value="FRUCTOSAMINE 3 KINASE-RELATED PROTEIN"/>
    <property type="match status" value="1"/>
</dbReference>
<dbReference type="Pfam" id="PF03881">
    <property type="entry name" value="Fructosamin_kin"/>
    <property type="match status" value="1"/>
</dbReference>
<reference evidence="2" key="1">
    <citation type="journal article" date="2014" name="Int. J. Syst. Evol. Microbiol.">
        <title>Complete genome sequence of Corynebacterium casei LMG S-19264T (=DSM 44701T), isolated from a smear-ripened cheese.</title>
        <authorList>
            <consortium name="US DOE Joint Genome Institute (JGI-PGF)"/>
            <person name="Walter F."/>
            <person name="Albersmeier A."/>
            <person name="Kalinowski J."/>
            <person name="Ruckert C."/>
        </authorList>
    </citation>
    <scope>NUCLEOTIDE SEQUENCE</scope>
    <source>
        <strain evidence="2">JCM 4403</strain>
    </source>
</reference>
<accession>A0A918EZY9</accession>
<keyword evidence="3" id="KW-1185">Reference proteome</keyword>
<evidence type="ECO:0000256" key="1">
    <source>
        <dbReference type="PIRNR" id="PIRNR006221"/>
    </source>
</evidence>
<dbReference type="InterPro" id="IPR016477">
    <property type="entry name" value="Fructo-/Ketosamine-3-kinase"/>
</dbReference>
<keyword evidence="1" id="KW-0808">Transferase</keyword>
<keyword evidence="1 2" id="KW-0418">Kinase</keyword>
<dbReference type="Gene3D" id="1.10.510.10">
    <property type="entry name" value="Transferase(Phosphotransferase) domain 1"/>
    <property type="match status" value="1"/>
</dbReference>
<dbReference type="InterPro" id="IPR011009">
    <property type="entry name" value="Kinase-like_dom_sf"/>
</dbReference>
<gene>
    <name evidence="2" type="ORF">GCM10010280_48590</name>
</gene>
<dbReference type="GO" id="GO:0016301">
    <property type="term" value="F:kinase activity"/>
    <property type="evidence" value="ECO:0007669"/>
    <property type="project" value="UniProtKB-UniRule"/>
</dbReference>
<dbReference type="EMBL" id="BMTU01000010">
    <property type="protein sequence ID" value="GGQ95167.1"/>
    <property type="molecule type" value="Genomic_DNA"/>
</dbReference>
<name>A0A918EZY9_9ACTN</name>
<comment type="caution">
    <text evidence="2">The sequence shown here is derived from an EMBL/GenBank/DDBJ whole genome shotgun (WGS) entry which is preliminary data.</text>
</comment>
<sequence length="293" mass="30400">MNPMPPPADGDGDGAVAARLTGRTVTAVRKLSGSLAEAVLDDGRVVVVKRTPGPRAARAEAAGLRWLAAAGTVRVPAVHGHEAGRLVVDRVRRGGPDREAAVRFGRELAGLHAAGAPAFGAPPPGGPVEAFIGLAPMRNVTGGDWPAWYAEHRVLPYLRRAVDDGVVGAGEAGVVERVCERLPELSGPAEPPARLHGDLWNGNVLWGADGQVRLIDPAAHGGHRETDLAMLALFGCPCLRAVLDGYRQAAPLAGGWEARVGVHQLFPLLVHAVLFGRGYAEQALAVARAAAAG</sequence>
<dbReference type="Gene3D" id="3.30.200.20">
    <property type="entry name" value="Phosphorylase Kinase, domain 1"/>
    <property type="match status" value="1"/>
</dbReference>